<feature type="compositionally biased region" description="Low complexity" evidence="1">
    <location>
        <begin position="104"/>
        <end position="122"/>
    </location>
</feature>
<reference evidence="2" key="1">
    <citation type="submission" date="2022-12" db="EMBL/GenBank/DDBJ databases">
        <title>Paracoccus onchidii sp. nov., isolated from a marine invertebrate from the South China Sea.</title>
        <authorList>
            <person name="Xu S."/>
            <person name="Liu Z."/>
            <person name="Xu Y."/>
        </authorList>
    </citation>
    <scope>NUCLEOTIDE SEQUENCE</scope>
    <source>
        <strain evidence="2">Z330</strain>
    </source>
</reference>
<accession>A0ABT4ZI52</accession>
<comment type="caution">
    <text evidence="2">The sequence shown here is derived from an EMBL/GenBank/DDBJ whole genome shotgun (WGS) entry which is preliminary data.</text>
</comment>
<dbReference type="EMBL" id="JAQBIE010000024">
    <property type="protein sequence ID" value="MDB6179001.1"/>
    <property type="molecule type" value="Genomic_DNA"/>
</dbReference>
<keyword evidence="3" id="KW-1185">Reference proteome</keyword>
<evidence type="ECO:0008006" key="4">
    <source>
        <dbReference type="Google" id="ProtNLM"/>
    </source>
</evidence>
<organism evidence="2 3">
    <name type="scientific">Paracoccus onchidii</name>
    <dbReference type="NCBI Taxonomy" id="3017813"/>
    <lineage>
        <taxon>Bacteria</taxon>
        <taxon>Pseudomonadati</taxon>
        <taxon>Pseudomonadota</taxon>
        <taxon>Alphaproteobacteria</taxon>
        <taxon>Rhodobacterales</taxon>
        <taxon>Paracoccaceae</taxon>
        <taxon>Paracoccus</taxon>
    </lineage>
</organism>
<proteinExistence type="predicted"/>
<protein>
    <recommendedName>
        <fullName evidence="4">Mu-like prophage FluMu N-terminal domain-containing protein</fullName>
    </recommendedName>
</protein>
<evidence type="ECO:0000313" key="3">
    <source>
        <dbReference type="Proteomes" id="UP001165641"/>
    </source>
</evidence>
<name>A0ABT4ZI52_9RHOB</name>
<feature type="compositionally biased region" description="Basic and acidic residues" evidence="1">
    <location>
        <begin position="92"/>
        <end position="103"/>
    </location>
</feature>
<dbReference type="RefSeq" id="WP_271890117.1">
    <property type="nucleotide sequence ID" value="NZ_JAQBIE010000024.1"/>
</dbReference>
<evidence type="ECO:0000256" key="1">
    <source>
        <dbReference type="SAM" id="MobiDB-lite"/>
    </source>
</evidence>
<feature type="region of interest" description="Disordered" evidence="1">
    <location>
        <begin position="91"/>
        <end position="140"/>
    </location>
</feature>
<sequence length="176" mass="18838">MEIERIIREPKGSVITLGAASYHFRPIEVDGPHVANVDDKGHARLLLGIKEGYRPFGDDAAKAAEELFSTSQAGTANKLDGEEITKALAKAADAEVQKAKQDQQDQQGQTDTEADAGAGEDAPSGEPVSEGEAELQALSDDELRARFEEAVGRKAHHRMLAETMIAQILASADSEE</sequence>
<evidence type="ECO:0000313" key="2">
    <source>
        <dbReference type="EMBL" id="MDB6179001.1"/>
    </source>
</evidence>
<dbReference type="Proteomes" id="UP001165641">
    <property type="component" value="Unassembled WGS sequence"/>
</dbReference>
<gene>
    <name evidence="2" type="ORF">PAF17_16030</name>
</gene>